<sequence>MLHVRLLDSDECRNLSLWLAKHRIDINAKKRRELSDVLPVATIVKRVYTRLVDLNPYAQARNSVANKLQNWKVFNFTVLKKLNLKLSEADMKELAEGKVGAIEWLFHELFVRPESLPNENDQIISPAT</sequence>
<dbReference type="AlphaFoldDB" id="A0AAU9FQJ4"/>
<dbReference type="Pfam" id="PF06294">
    <property type="entry name" value="CH_2"/>
    <property type="match status" value="1"/>
</dbReference>
<dbReference type="Proteomes" id="UP001500889">
    <property type="component" value="Chromosome J"/>
</dbReference>
<dbReference type="GO" id="GO:0008017">
    <property type="term" value="F:microtubule binding"/>
    <property type="evidence" value="ECO:0007669"/>
    <property type="project" value="TreeGrafter"/>
</dbReference>
<organism evidence="2 3">
    <name type="scientific">Drosophila madeirensis</name>
    <name type="common">Fruit fly</name>
    <dbReference type="NCBI Taxonomy" id="30013"/>
    <lineage>
        <taxon>Eukaryota</taxon>
        <taxon>Metazoa</taxon>
        <taxon>Ecdysozoa</taxon>
        <taxon>Arthropoda</taxon>
        <taxon>Hexapoda</taxon>
        <taxon>Insecta</taxon>
        <taxon>Pterygota</taxon>
        <taxon>Neoptera</taxon>
        <taxon>Endopterygota</taxon>
        <taxon>Diptera</taxon>
        <taxon>Brachycera</taxon>
        <taxon>Muscomorpha</taxon>
        <taxon>Ephydroidea</taxon>
        <taxon>Drosophilidae</taxon>
        <taxon>Drosophila</taxon>
        <taxon>Sophophora</taxon>
    </lineage>
</organism>
<reference evidence="2 3" key="1">
    <citation type="submission" date="2024-02" db="EMBL/GenBank/DDBJ databases">
        <title>A chromosome-level genome assembly of Drosophila madeirensis, a fruit fly species endemic to Madeira island.</title>
        <authorList>
            <person name="Tomihara K."/>
            <person name="Llopart A."/>
            <person name="Yamamoto D."/>
        </authorList>
    </citation>
    <scope>NUCLEOTIDE SEQUENCE [LARGE SCALE GENOMIC DNA]</scope>
    <source>
        <strain evidence="2 3">RF1</strain>
    </source>
</reference>
<dbReference type="InterPro" id="IPR052111">
    <property type="entry name" value="Spermatogenesis_Ciliary_MAP"/>
</dbReference>
<dbReference type="GO" id="GO:0005930">
    <property type="term" value="C:axoneme"/>
    <property type="evidence" value="ECO:0007669"/>
    <property type="project" value="TreeGrafter"/>
</dbReference>
<keyword evidence="2" id="KW-0966">Cell projection</keyword>
<dbReference type="Gene3D" id="1.10.418.10">
    <property type="entry name" value="Calponin-like domain"/>
    <property type="match status" value="1"/>
</dbReference>
<keyword evidence="2" id="KW-0282">Flagellum</keyword>
<keyword evidence="3" id="KW-1185">Reference proteome</keyword>
<accession>A0AAU9FQJ4</accession>
<dbReference type="PANTHER" id="PTHR12509">
    <property type="entry name" value="SPERMATOGENESIS-ASSOCIATED 4-RELATED"/>
    <property type="match status" value="1"/>
</dbReference>
<protein>
    <submittedName>
        <fullName evidence="2">Sperm flagellar protein 1-like</fullName>
    </submittedName>
</protein>
<evidence type="ECO:0000313" key="3">
    <source>
        <dbReference type="Proteomes" id="UP001500889"/>
    </source>
</evidence>
<gene>
    <name evidence="2" type="ORF">DMAD_06217</name>
</gene>
<name>A0AAU9FQJ4_DROMD</name>
<evidence type="ECO:0000259" key="1">
    <source>
        <dbReference type="Pfam" id="PF06294"/>
    </source>
</evidence>
<dbReference type="InterPro" id="IPR036872">
    <property type="entry name" value="CH_dom_sf"/>
</dbReference>
<dbReference type="EMBL" id="AP029265">
    <property type="protein sequence ID" value="BFF97914.1"/>
    <property type="molecule type" value="Genomic_DNA"/>
</dbReference>
<dbReference type="GO" id="GO:0051493">
    <property type="term" value="P:regulation of cytoskeleton organization"/>
    <property type="evidence" value="ECO:0007669"/>
    <property type="project" value="TreeGrafter"/>
</dbReference>
<evidence type="ECO:0000313" key="2">
    <source>
        <dbReference type="EMBL" id="BFF97914.1"/>
    </source>
</evidence>
<keyword evidence="2" id="KW-0969">Cilium</keyword>
<dbReference type="PANTHER" id="PTHR12509:SF9">
    <property type="entry name" value="SPERM FLAGELLAR PROTEIN 1 ISOFORM X1"/>
    <property type="match status" value="1"/>
</dbReference>
<dbReference type="InterPro" id="IPR010441">
    <property type="entry name" value="CH_2"/>
</dbReference>
<proteinExistence type="predicted"/>
<feature type="domain" description="CH-like" evidence="1">
    <location>
        <begin position="17"/>
        <end position="110"/>
    </location>
</feature>